<feature type="region of interest" description="Disordered" evidence="1">
    <location>
        <begin position="1"/>
        <end position="24"/>
    </location>
</feature>
<gene>
    <name evidence="2" type="ORF">BLA29_008241</name>
</gene>
<protein>
    <recommendedName>
        <fullName evidence="4">YLP motif-containing protein 1-like protein</fullName>
    </recommendedName>
</protein>
<dbReference type="GO" id="GO:0005634">
    <property type="term" value="C:nucleus"/>
    <property type="evidence" value="ECO:0007669"/>
    <property type="project" value="InterPro"/>
</dbReference>
<proteinExistence type="predicted"/>
<dbReference type="Proteomes" id="UP000194236">
    <property type="component" value="Unassembled WGS sequence"/>
</dbReference>
<dbReference type="OrthoDB" id="513595at2759"/>
<dbReference type="PANTHER" id="PTHR13413">
    <property type="entry name" value="YLP MOTIF CONTAINING PROTEIN NUCLEAR PROTEIN ZAP"/>
    <property type="match status" value="1"/>
</dbReference>
<name>A0A1Y3BCX5_EURMA</name>
<dbReference type="AlphaFoldDB" id="A0A1Y3BCX5"/>
<keyword evidence="3" id="KW-1185">Reference proteome</keyword>
<sequence>MNSFIKREQKSLQEFEPPKPSRLYEDPGFFTLPRKYSEEPLSIKDLLDFPGRSYRPSKIVFIIRGLPGSGKTHLARLIKEKEESNSQLTKIRLLSMDNYYLSESSDDHDHHGTYRLPSIKTYDFDSEKEVRFKFMLLQDFRDITAQVNSSITDVRNFYACAIKNNYVPYVIEMEAIIRRLLDYCTDSEEIIAYCYKHNQHGRSLSEIRSLYEDWQILPEDYLRVNAFMLMEKNPNIIEQSSPPQPPPSTTTTRIIEEDNDQTNIRVRISPSIIENIFNILMFNVI</sequence>
<dbReference type="PANTHER" id="PTHR13413:SF0">
    <property type="entry name" value="YLP MOTIF-CONTAINING PROTEIN 1"/>
    <property type="match status" value="1"/>
</dbReference>
<dbReference type="Gene3D" id="3.40.50.300">
    <property type="entry name" value="P-loop containing nucleotide triphosphate hydrolases"/>
    <property type="match status" value="1"/>
</dbReference>
<evidence type="ECO:0008006" key="4">
    <source>
        <dbReference type="Google" id="ProtNLM"/>
    </source>
</evidence>
<dbReference type="InterPro" id="IPR026314">
    <property type="entry name" value="YLP_motif_con_p1"/>
</dbReference>
<evidence type="ECO:0000256" key="1">
    <source>
        <dbReference type="SAM" id="MobiDB-lite"/>
    </source>
</evidence>
<accession>A0A1Y3BCX5</accession>
<organism evidence="2 3">
    <name type="scientific">Euroglyphus maynei</name>
    <name type="common">Mayne's house dust mite</name>
    <dbReference type="NCBI Taxonomy" id="6958"/>
    <lineage>
        <taxon>Eukaryota</taxon>
        <taxon>Metazoa</taxon>
        <taxon>Ecdysozoa</taxon>
        <taxon>Arthropoda</taxon>
        <taxon>Chelicerata</taxon>
        <taxon>Arachnida</taxon>
        <taxon>Acari</taxon>
        <taxon>Acariformes</taxon>
        <taxon>Sarcoptiformes</taxon>
        <taxon>Astigmata</taxon>
        <taxon>Psoroptidia</taxon>
        <taxon>Analgoidea</taxon>
        <taxon>Pyroglyphidae</taxon>
        <taxon>Pyroglyphinae</taxon>
        <taxon>Euroglyphus</taxon>
    </lineage>
</organism>
<dbReference type="GO" id="GO:0032204">
    <property type="term" value="P:regulation of telomere maintenance"/>
    <property type="evidence" value="ECO:0007669"/>
    <property type="project" value="TreeGrafter"/>
</dbReference>
<comment type="caution">
    <text evidence="2">The sequence shown here is derived from an EMBL/GenBank/DDBJ whole genome shotgun (WGS) entry which is preliminary data.</text>
</comment>
<reference evidence="2 3" key="1">
    <citation type="submission" date="2017-03" db="EMBL/GenBank/DDBJ databases">
        <title>Genome Survey of Euroglyphus maynei.</title>
        <authorList>
            <person name="Arlian L.G."/>
            <person name="Morgan M.S."/>
            <person name="Rider S.D."/>
        </authorList>
    </citation>
    <scope>NUCLEOTIDE SEQUENCE [LARGE SCALE GENOMIC DNA]</scope>
    <source>
        <strain evidence="2">Arlian Lab</strain>
        <tissue evidence="2">Whole body</tissue>
    </source>
</reference>
<evidence type="ECO:0000313" key="3">
    <source>
        <dbReference type="Proteomes" id="UP000194236"/>
    </source>
</evidence>
<dbReference type="InterPro" id="IPR027417">
    <property type="entry name" value="P-loop_NTPase"/>
</dbReference>
<dbReference type="EMBL" id="MUJZ01034614">
    <property type="protein sequence ID" value="OTF77045.1"/>
    <property type="molecule type" value="Genomic_DNA"/>
</dbReference>
<evidence type="ECO:0000313" key="2">
    <source>
        <dbReference type="EMBL" id="OTF77045.1"/>
    </source>
</evidence>
<dbReference type="SUPFAM" id="SSF52540">
    <property type="entry name" value="P-loop containing nucleoside triphosphate hydrolases"/>
    <property type="match status" value="1"/>
</dbReference>